<evidence type="ECO:0000256" key="1">
    <source>
        <dbReference type="SAM" id="MobiDB-lite"/>
    </source>
</evidence>
<evidence type="ECO:0000313" key="2">
    <source>
        <dbReference type="EMBL" id="RDY14330.1"/>
    </source>
</evidence>
<keyword evidence="3" id="KW-1185">Reference proteome</keyword>
<organism evidence="2 3">
    <name type="scientific">Mucuna pruriens</name>
    <name type="common">Velvet bean</name>
    <name type="synonym">Dolichos pruriens</name>
    <dbReference type="NCBI Taxonomy" id="157652"/>
    <lineage>
        <taxon>Eukaryota</taxon>
        <taxon>Viridiplantae</taxon>
        <taxon>Streptophyta</taxon>
        <taxon>Embryophyta</taxon>
        <taxon>Tracheophyta</taxon>
        <taxon>Spermatophyta</taxon>
        <taxon>Magnoliopsida</taxon>
        <taxon>eudicotyledons</taxon>
        <taxon>Gunneridae</taxon>
        <taxon>Pentapetalae</taxon>
        <taxon>rosids</taxon>
        <taxon>fabids</taxon>
        <taxon>Fabales</taxon>
        <taxon>Fabaceae</taxon>
        <taxon>Papilionoideae</taxon>
        <taxon>50 kb inversion clade</taxon>
        <taxon>NPAAA clade</taxon>
        <taxon>indigoferoid/millettioid clade</taxon>
        <taxon>Phaseoleae</taxon>
        <taxon>Mucuna</taxon>
    </lineage>
</organism>
<gene>
    <name evidence="2" type="ORF">CR513_00608</name>
</gene>
<name>A0A371IH38_MUCPR</name>
<sequence length="194" mass="21470">MAVFGGTPMRHRRRRQVRVGGHRLVLSPRRRAPDKFQEPRNGETNAVLIEPTFPRAKINTSSYPTQTGSRLAVTHPTPYIPPSQPRADAGPITNPKPIDLKHKVQDLLDDGLLGFEDKGPNVHSNPLPAHGAATVNTINHMDERVASPNRRRDGEPEQAVDPANRVEEESHPYPSDNITIVAYIEGNGNLTPNR</sequence>
<accession>A0A371IH38</accession>
<protein>
    <submittedName>
        <fullName evidence="2">Uncharacterized protein</fullName>
    </submittedName>
</protein>
<comment type="caution">
    <text evidence="2">The sequence shown here is derived from an EMBL/GenBank/DDBJ whole genome shotgun (WGS) entry which is preliminary data.</text>
</comment>
<dbReference type="AlphaFoldDB" id="A0A371IH38"/>
<feature type="region of interest" description="Disordered" evidence="1">
    <location>
        <begin position="147"/>
        <end position="176"/>
    </location>
</feature>
<reference evidence="2" key="1">
    <citation type="submission" date="2018-05" db="EMBL/GenBank/DDBJ databases">
        <title>Draft genome of Mucuna pruriens seed.</title>
        <authorList>
            <person name="Nnadi N.E."/>
            <person name="Vos R."/>
            <person name="Hasami M.H."/>
            <person name="Devisetty U.K."/>
            <person name="Aguiy J.C."/>
        </authorList>
    </citation>
    <scope>NUCLEOTIDE SEQUENCE [LARGE SCALE GENOMIC DNA]</scope>
    <source>
        <strain evidence="2">JCA_2017</strain>
    </source>
</reference>
<dbReference type="EMBL" id="QJKJ01000091">
    <property type="protein sequence ID" value="RDY14330.1"/>
    <property type="molecule type" value="Genomic_DNA"/>
</dbReference>
<dbReference type="Proteomes" id="UP000257109">
    <property type="component" value="Unassembled WGS sequence"/>
</dbReference>
<feature type="non-terminal residue" evidence="2">
    <location>
        <position position="1"/>
    </location>
</feature>
<evidence type="ECO:0000313" key="3">
    <source>
        <dbReference type="Proteomes" id="UP000257109"/>
    </source>
</evidence>
<proteinExistence type="predicted"/>